<evidence type="ECO:0000313" key="6">
    <source>
        <dbReference type="Proteomes" id="UP000002646"/>
    </source>
</evidence>
<dbReference type="RefSeq" id="WP_006924953.1">
    <property type="nucleotide sequence ID" value="NZ_JH725101.1"/>
</dbReference>
<evidence type="ECO:0000256" key="3">
    <source>
        <dbReference type="SAM" id="Phobius"/>
    </source>
</evidence>
<feature type="compositionally biased region" description="Basic and acidic residues" evidence="2">
    <location>
        <begin position="733"/>
        <end position="746"/>
    </location>
</feature>
<dbReference type="PANTHER" id="PTHR37813">
    <property type="entry name" value="FELS-2 PROPHAGE PROTEIN"/>
    <property type="match status" value="1"/>
</dbReference>
<evidence type="ECO:0000313" key="5">
    <source>
        <dbReference type="EMBL" id="EJF86235.1"/>
    </source>
</evidence>
<gene>
    <name evidence="5" type="ORF">MCW_00131</name>
</gene>
<name>J1JPG6_9HYPH</name>
<keyword evidence="3" id="KW-0472">Membrane</keyword>
<dbReference type="HOGENOM" id="CLU_020060_1_0_5"/>
<dbReference type="PATRIC" id="fig|1094564.3.peg.179"/>
<feature type="transmembrane region" description="Helical" evidence="3">
    <location>
        <begin position="494"/>
        <end position="521"/>
    </location>
</feature>
<feature type="transmembrane region" description="Helical" evidence="3">
    <location>
        <begin position="459"/>
        <end position="482"/>
    </location>
</feature>
<reference evidence="5 6" key="1">
    <citation type="submission" date="2012-03" db="EMBL/GenBank/DDBJ databases">
        <title>The Genome Sequence of Bartonella washoensis 085-0475.</title>
        <authorList>
            <consortium name="The Broad Institute Genome Sequencing Platform"/>
            <consortium name="The Broad Institute Genome Sequencing Center for Infectious Disease"/>
            <person name="Feldgarden M."/>
            <person name="Kirby J."/>
            <person name="Kosoy M."/>
            <person name="Birtles R."/>
            <person name="Probert W.S."/>
            <person name="Chiaraviglio L."/>
            <person name="Young S.K."/>
            <person name="Zeng Q."/>
            <person name="Gargeya S."/>
            <person name="Fitzgerald M."/>
            <person name="Haas B."/>
            <person name="Abouelleil A."/>
            <person name="Alvarado L."/>
            <person name="Arachchi H.M."/>
            <person name="Berlin A."/>
            <person name="Chapman S.B."/>
            <person name="Gearin G."/>
            <person name="Goldberg J."/>
            <person name="Griggs A."/>
            <person name="Gujja S."/>
            <person name="Hansen M."/>
            <person name="Heiman D."/>
            <person name="Howarth C."/>
            <person name="Larimer J."/>
            <person name="Lui A."/>
            <person name="MacDonald P.J.P."/>
            <person name="McCowen C."/>
            <person name="Montmayeur A."/>
            <person name="Murphy C."/>
            <person name="Neiman D."/>
            <person name="Pearson M."/>
            <person name="Priest M."/>
            <person name="Roberts A."/>
            <person name="Saif S."/>
            <person name="Shea T."/>
            <person name="Sisk P."/>
            <person name="Stolte C."/>
            <person name="Sykes S."/>
            <person name="Wortman J."/>
            <person name="Nusbaum C."/>
            <person name="Birren B."/>
        </authorList>
    </citation>
    <scope>NUCLEOTIDE SEQUENCE [LARGE SCALE GENOMIC DNA]</scope>
    <source>
        <strain evidence="5 6">085-0475</strain>
    </source>
</reference>
<keyword evidence="3" id="KW-1133">Transmembrane helix</keyword>
<dbReference type="AlphaFoldDB" id="J1JPG6"/>
<feature type="transmembrane region" description="Helical" evidence="3">
    <location>
        <begin position="404"/>
        <end position="422"/>
    </location>
</feature>
<dbReference type="NCBIfam" id="TIGR01760">
    <property type="entry name" value="tape_meas_TP901"/>
    <property type="match status" value="1"/>
</dbReference>
<evidence type="ECO:0000256" key="2">
    <source>
        <dbReference type="SAM" id="MobiDB-lite"/>
    </source>
</evidence>
<dbReference type="OrthoDB" id="8429573at2"/>
<protein>
    <submittedName>
        <fullName evidence="5">Phage tail tape measure protein, TP901 family, core region</fullName>
    </submittedName>
</protein>
<proteinExistence type="predicted"/>
<accession>J1JPG6</accession>
<feature type="domain" description="Phage tail tape measure protein" evidence="4">
    <location>
        <begin position="114"/>
        <end position="299"/>
    </location>
</feature>
<keyword evidence="3" id="KW-0812">Transmembrane</keyword>
<organism evidence="5 6">
    <name type="scientific">Cardidatus Bartonella washoeensis 085-0475</name>
    <dbReference type="NCBI Taxonomy" id="1094564"/>
    <lineage>
        <taxon>Bacteria</taxon>
        <taxon>Pseudomonadati</taxon>
        <taxon>Pseudomonadota</taxon>
        <taxon>Alphaproteobacteria</taxon>
        <taxon>Hyphomicrobiales</taxon>
        <taxon>Bartonellaceae</taxon>
        <taxon>Bartonella</taxon>
    </lineage>
</organism>
<keyword evidence="1" id="KW-1188">Viral release from host cell</keyword>
<comment type="caution">
    <text evidence="5">The sequence shown here is derived from an EMBL/GenBank/DDBJ whole genome shotgun (WGS) entry which is preliminary data.</text>
</comment>
<evidence type="ECO:0000259" key="4">
    <source>
        <dbReference type="Pfam" id="PF10145"/>
    </source>
</evidence>
<dbReference type="Proteomes" id="UP000002646">
    <property type="component" value="Unassembled WGS sequence"/>
</dbReference>
<dbReference type="Pfam" id="PF10145">
    <property type="entry name" value="PhageMin_Tail"/>
    <property type="match status" value="1"/>
</dbReference>
<evidence type="ECO:0000256" key="1">
    <source>
        <dbReference type="ARBA" id="ARBA00022612"/>
    </source>
</evidence>
<dbReference type="PANTHER" id="PTHR37813:SF1">
    <property type="entry name" value="FELS-2 PROPHAGE PROTEIN"/>
    <property type="match status" value="1"/>
</dbReference>
<sequence length="787" mass="85753">MDVSLVVRFVNHLQEGIASAKRDLHAFSLDVAHFQNKTRQHFKNWFDPEHLEDATKNAENAFNQARGRMVGAIAQTATLIAPLYKAMQFDQSMKGLEKVLDAPLHRLKELRRFALETSTKIPLAAREVLELMTSASQAGIGEQDLEAFSVYAAKAAVAFDMTGDQIGERFAKLRNVFKLDQAGIEDLGDAINHLSNHMAAKASEVSDFTNRATGAATMFKLTARETAAFGTAMISAGIVPESAARGFNAMSARIQAGGKHIEDAFANIGLSRQKFLQDLDKDATGTLVRFFDVLAKSEQGMRSLIAIAGRDFTGDFAKLVGNPELLGQALEYVKDPQVFKGSVEQEADKQATGAIRQFELLQNRIVALGITIGEVLLPPVNSLMESVGNFTNGLMAWANAHPALTSAIIKTIAALMAFNITLRVLRFTMAGTRLGLLQLMTFFVKLGALSRALKTSWRGLIASGRSMGIMAASLGGSALRLLRPMTLLVAAFRGLMVSGSAFAAAFGWIGTAIEVVGAGIASVVGAVFSPVGALIALVVAVILATCFVLWKYWDRFSSFVKGFARGLARAFGHAFEAIMRFFGADTATITKWKNIIAAAFDFSEHWQKFKQGLSIVGRWFGNVWEGFKQSLSNFWSWLGSFFAREKLSDDAKAGMEQAGEDLANWIVDGFMNPITKLKDFFQSLPNRIREWIGNVDLSDLFHLPSWHLSSWLGGKTPIQPIAQFAGAGYANRSGREQRDNNKDHSTTTHNQNVTVHVNGARDPVATGRAVAHAIQRARANALHDGTE</sequence>
<dbReference type="EMBL" id="AILX01000005">
    <property type="protein sequence ID" value="EJF86235.1"/>
    <property type="molecule type" value="Genomic_DNA"/>
</dbReference>
<dbReference type="InterPro" id="IPR010090">
    <property type="entry name" value="Phage_tape_meas"/>
</dbReference>
<feature type="region of interest" description="Disordered" evidence="2">
    <location>
        <begin position="731"/>
        <end position="752"/>
    </location>
</feature>
<dbReference type="STRING" id="1094564.MCW_00131"/>
<feature type="transmembrane region" description="Helical" evidence="3">
    <location>
        <begin position="527"/>
        <end position="550"/>
    </location>
</feature>